<evidence type="ECO:0000256" key="4">
    <source>
        <dbReference type="ARBA" id="ARBA00022692"/>
    </source>
</evidence>
<feature type="transmembrane region" description="Helical" evidence="8">
    <location>
        <begin position="382"/>
        <end position="399"/>
    </location>
</feature>
<gene>
    <name evidence="10" type="ORF">WIS52_05255</name>
</gene>
<reference evidence="10 11" key="1">
    <citation type="submission" date="2024-03" db="EMBL/GenBank/DDBJ databases">
        <title>Draft genome sequence of Pseudonocardia nematodicida JCM 31783.</title>
        <authorList>
            <person name="Butdee W."/>
            <person name="Duangmal K."/>
        </authorList>
    </citation>
    <scope>NUCLEOTIDE SEQUENCE [LARGE SCALE GENOMIC DNA]</scope>
    <source>
        <strain evidence="10 11">JCM 31783</strain>
    </source>
</reference>
<keyword evidence="5 8" id="KW-1133">Transmembrane helix</keyword>
<evidence type="ECO:0000313" key="11">
    <source>
        <dbReference type="Proteomes" id="UP001494902"/>
    </source>
</evidence>
<name>A0ABV1K5X8_9PSEU</name>
<dbReference type="Pfam" id="PF07690">
    <property type="entry name" value="MFS_1"/>
    <property type="match status" value="1"/>
</dbReference>
<evidence type="ECO:0000313" key="10">
    <source>
        <dbReference type="EMBL" id="MEQ3549869.1"/>
    </source>
</evidence>
<feature type="transmembrane region" description="Helical" evidence="8">
    <location>
        <begin position="310"/>
        <end position="329"/>
    </location>
</feature>
<evidence type="ECO:0000256" key="3">
    <source>
        <dbReference type="ARBA" id="ARBA00022475"/>
    </source>
</evidence>
<dbReference type="Pfam" id="PF00083">
    <property type="entry name" value="Sugar_tr"/>
    <property type="match status" value="1"/>
</dbReference>
<evidence type="ECO:0000256" key="6">
    <source>
        <dbReference type="ARBA" id="ARBA00023136"/>
    </source>
</evidence>
<accession>A0ABV1K5X8</accession>
<dbReference type="PANTHER" id="PTHR43045">
    <property type="entry name" value="SHIKIMATE TRANSPORTER"/>
    <property type="match status" value="1"/>
</dbReference>
<dbReference type="InterPro" id="IPR020846">
    <property type="entry name" value="MFS_dom"/>
</dbReference>
<organism evidence="10 11">
    <name type="scientific">Pseudonocardia nematodicida</name>
    <dbReference type="NCBI Taxonomy" id="1206997"/>
    <lineage>
        <taxon>Bacteria</taxon>
        <taxon>Bacillati</taxon>
        <taxon>Actinomycetota</taxon>
        <taxon>Actinomycetes</taxon>
        <taxon>Pseudonocardiales</taxon>
        <taxon>Pseudonocardiaceae</taxon>
        <taxon>Pseudonocardia</taxon>
    </lineage>
</organism>
<feature type="transmembrane region" description="Helical" evidence="8">
    <location>
        <begin position="21"/>
        <end position="43"/>
    </location>
</feature>
<dbReference type="PROSITE" id="PS50850">
    <property type="entry name" value="MFS"/>
    <property type="match status" value="1"/>
</dbReference>
<dbReference type="RefSeq" id="WP_349296963.1">
    <property type="nucleotide sequence ID" value="NZ_JBEDNQ010000002.1"/>
</dbReference>
<evidence type="ECO:0000256" key="7">
    <source>
        <dbReference type="SAM" id="MobiDB-lite"/>
    </source>
</evidence>
<evidence type="ECO:0000256" key="1">
    <source>
        <dbReference type="ARBA" id="ARBA00004651"/>
    </source>
</evidence>
<keyword evidence="11" id="KW-1185">Reference proteome</keyword>
<feature type="compositionally biased region" description="Low complexity" evidence="7">
    <location>
        <begin position="427"/>
        <end position="440"/>
    </location>
</feature>
<dbReference type="EMBL" id="JBEDNQ010000002">
    <property type="protein sequence ID" value="MEQ3549869.1"/>
    <property type="molecule type" value="Genomic_DNA"/>
</dbReference>
<evidence type="ECO:0000256" key="2">
    <source>
        <dbReference type="ARBA" id="ARBA00022448"/>
    </source>
</evidence>
<keyword evidence="6 8" id="KW-0472">Membrane</keyword>
<feature type="transmembrane region" description="Helical" evidence="8">
    <location>
        <begin position="155"/>
        <end position="178"/>
    </location>
</feature>
<dbReference type="InterPro" id="IPR036259">
    <property type="entry name" value="MFS_trans_sf"/>
</dbReference>
<dbReference type="InterPro" id="IPR005828">
    <property type="entry name" value="MFS_sugar_transport-like"/>
</dbReference>
<feature type="transmembrane region" description="Helical" evidence="8">
    <location>
        <begin position="190"/>
        <end position="209"/>
    </location>
</feature>
<dbReference type="PANTHER" id="PTHR43045:SF1">
    <property type="entry name" value="SHIKIMATE TRANSPORTER"/>
    <property type="match status" value="1"/>
</dbReference>
<evidence type="ECO:0000256" key="5">
    <source>
        <dbReference type="ARBA" id="ARBA00022989"/>
    </source>
</evidence>
<feature type="transmembrane region" description="Helical" evidence="8">
    <location>
        <begin position="55"/>
        <end position="78"/>
    </location>
</feature>
<dbReference type="Proteomes" id="UP001494902">
    <property type="component" value="Unassembled WGS sequence"/>
</dbReference>
<feature type="region of interest" description="Disordered" evidence="7">
    <location>
        <begin position="427"/>
        <end position="446"/>
    </location>
</feature>
<comment type="subcellular location">
    <subcellularLocation>
        <location evidence="1">Cell membrane</location>
        <topology evidence="1">Multi-pass membrane protein</topology>
    </subcellularLocation>
</comment>
<keyword evidence="3" id="KW-1003">Cell membrane</keyword>
<dbReference type="Gene3D" id="1.20.1250.20">
    <property type="entry name" value="MFS general substrate transporter like domains"/>
    <property type="match status" value="2"/>
</dbReference>
<protein>
    <submittedName>
        <fullName evidence="10">MFS transporter</fullName>
    </submittedName>
</protein>
<feature type="transmembrane region" description="Helical" evidence="8">
    <location>
        <begin position="335"/>
        <end position="361"/>
    </location>
</feature>
<evidence type="ECO:0000256" key="8">
    <source>
        <dbReference type="SAM" id="Phobius"/>
    </source>
</evidence>
<keyword evidence="2" id="KW-0813">Transport</keyword>
<feature type="transmembrane region" description="Helical" evidence="8">
    <location>
        <begin position="405"/>
        <end position="423"/>
    </location>
</feature>
<feature type="transmembrane region" description="Helical" evidence="8">
    <location>
        <begin position="281"/>
        <end position="301"/>
    </location>
</feature>
<proteinExistence type="predicted"/>
<comment type="caution">
    <text evidence="10">The sequence shown here is derived from an EMBL/GenBank/DDBJ whole genome shotgun (WGS) entry which is preliminary data.</text>
</comment>
<feature type="transmembrane region" description="Helical" evidence="8">
    <location>
        <begin position="90"/>
        <end position="108"/>
    </location>
</feature>
<feature type="domain" description="Major facilitator superfamily (MFS) profile" evidence="9">
    <location>
        <begin position="17"/>
        <end position="428"/>
    </location>
</feature>
<evidence type="ECO:0000259" key="9">
    <source>
        <dbReference type="PROSITE" id="PS50850"/>
    </source>
</evidence>
<dbReference type="InterPro" id="IPR011701">
    <property type="entry name" value="MFS"/>
</dbReference>
<dbReference type="CDD" id="cd17369">
    <property type="entry name" value="MFS_ShiA_like"/>
    <property type="match status" value="1"/>
</dbReference>
<dbReference type="SUPFAM" id="SSF103473">
    <property type="entry name" value="MFS general substrate transporter"/>
    <property type="match status" value="1"/>
</dbReference>
<sequence length="446" mass="46234">MAIPIERPTDRKESRRAGRAAFTGTLLEYYDFSLYAAAAATVFPRVFFPDASPALATLQSVATFSVAFLVRPVGGAILGSLGDRIGRKRVLVFTLVLMGVATTGIGLLPGHATIGWAAPMLLVLMRILQGIGASAEYGGATLVAVEFAPEKRRGLLGSLPGAGSAFGGVLGTLALLTASSTLSAEQFASWGWRVPFLLSGILVVYGIWLRATLPETPDFARAERSGRTSRTPLRDVLRRYPRAVVTVIVIVTAQTGLGYFYLVFMVSYAGSQLGFSQSETFTGLLVAQLSCGLLIPAFGALSDVVGRKPVVAFGMLVSAATAFPTFMLVQPGWPLGLWLAMFLGNGVGVAAIFAPVGTLVAEIFASQHRYSGMGLARETGNMIGAAVVPVLAVQLSFMGAGTTPLSLLLLGLAALGLVGVLAAPRPHAPAASPGGPPVSATSRPGG</sequence>
<feature type="transmembrane region" description="Helical" evidence="8">
    <location>
        <begin position="243"/>
        <end position="269"/>
    </location>
</feature>
<keyword evidence="4 8" id="KW-0812">Transmembrane</keyword>